<dbReference type="Gene3D" id="2.20.28.100">
    <property type="entry name" value="Desulphoferrodoxin, N-terminal domain"/>
    <property type="match status" value="1"/>
</dbReference>
<dbReference type="RefSeq" id="WP_091283332.1">
    <property type="nucleotide sequence ID" value="NZ_FAOZ01000026.1"/>
</dbReference>
<evidence type="ECO:0000313" key="1">
    <source>
        <dbReference type="EMBL" id="CUU59271.1"/>
    </source>
</evidence>
<keyword evidence="2" id="KW-1185">Reference proteome</keyword>
<organism evidence="1 2">
    <name type="scientific">Parafrankia irregularis</name>
    <dbReference type="NCBI Taxonomy" id="795642"/>
    <lineage>
        <taxon>Bacteria</taxon>
        <taxon>Bacillati</taxon>
        <taxon>Actinomycetota</taxon>
        <taxon>Actinomycetes</taxon>
        <taxon>Frankiales</taxon>
        <taxon>Frankiaceae</taxon>
        <taxon>Parafrankia</taxon>
    </lineage>
</organism>
<name>A0A0S4QUH0_9ACTN</name>
<reference evidence="2" key="1">
    <citation type="submission" date="2015-11" db="EMBL/GenBank/DDBJ databases">
        <authorList>
            <person name="Varghese N."/>
        </authorList>
    </citation>
    <scope>NUCLEOTIDE SEQUENCE [LARGE SCALE GENOMIC DNA]</scope>
    <source>
        <strain evidence="2">DSM 45899</strain>
    </source>
</reference>
<dbReference type="Proteomes" id="UP000198802">
    <property type="component" value="Unassembled WGS sequence"/>
</dbReference>
<evidence type="ECO:0008006" key="3">
    <source>
        <dbReference type="Google" id="ProtNLM"/>
    </source>
</evidence>
<gene>
    <name evidence="1" type="ORF">Ga0074812_12648</name>
</gene>
<dbReference type="EMBL" id="FAOZ01000026">
    <property type="protein sequence ID" value="CUU59271.1"/>
    <property type="molecule type" value="Genomic_DNA"/>
</dbReference>
<accession>A0A0S4QUH0</accession>
<sequence>MADAPTAGARLRNEATGVEVILVKAPTEPGLEIRPGGPVAIGKRYTCPACAAQALVVKPGAGELVCHDAVMELAQARPLPSSD</sequence>
<protein>
    <recommendedName>
        <fullName evidence="3">Desulfoferrodoxin</fullName>
    </recommendedName>
</protein>
<dbReference type="AlphaFoldDB" id="A0A0S4QUH0"/>
<proteinExistence type="predicted"/>
<dbReference type="InterPro" id="IPR038094">
    <property type="entry name" value="Desulfoferrodoxin_N_sf"/>
</dbReference>
<evidence type="ECO:0000313" key="2">
    <source>
        <dbReference type="Proteomes" id="UP000198802"/>
    </source>
</evidence>